<protein>
    <submittedName>
        <fullName evidence="4">Pilus assembly protein CpaE</fullName>
    </submittedName>
</protein>
<comment type="caution">
    <text evidence="4">The sequence shown here is derived from an EMBL/GenBank/DDBJ whole genome shotgun (WGS) entry which is preliminary data.</text>
</comment>
<evidence type="ECO:0000313" key="5">
    <source>
        <dbReference type="Proteomes" id="UP000626220"/>
    </source>
</evidence>
<dbReference type="Pfam" id="PF13614">
    <property type="entry name" value="AAA_31"/>
    <property type="match status" value="1"/>
</dbReference>
<dbReference type="GO" id="GO:0005524">
    <property type="term" value="F:ATP binding"/>
    <property type="evidence" value="ECO:0007669"/>
    <property type="project" value="UniProtKB-KW"/>
</dbReference>
<dbReference type="Gene3D" id="3.40.50.300">
    <property type="entry name" value="P-loop containing nucleotide triphosphate hydrolases"/>
    <property type="match status" value="1"/>
</dbReference>
<keyword evidence="5" id="KW-1185">Reference proteome</keyword>
<evidence type="ECO:0000259" key="3">
    <source>
        <dbReference type="Pfam" id="PF13614"/>
    </source>
</evidence>
<dbReference type="PANTHER" id="PTHR43384">
    <property type="entry name" value="SEPTUM SITE-DETERMINING PROTEIN MIND HOMOLOG, CHLOROPLASTIC-RELATED"/>
    <property type="match status" value="1"/>
</dbReference>
<dbReference type="InterPro" id="IPR027417">
    <property type="entry name" value="P-loop_NTPase"/>
</dbReference>
<feature type="domain" description="AAA" evidence="3">
    <location>
        <begin position="142"/>
        <end position="305"/>
    </location>
</feature>
<dbReference type="Gene3D" id="3.40.50.2300">
    <property type="match status" value="1"/>
</dbReference>
<dbReference type="GO" id="GO:0016887">
    <property type="term" value="F:ATP hydrolysis activity"/>
    <property type="evidence" value="ECO:0007669"/>
    <property type="project" value="TreeGrafter"/>
</dbReference>
<dbReference type="GO" id="GO:0005829">
    <property type="term" value="C:cytosol"/>
    <property type="evidence" value="ECO:0007669"/>
    <property type="project" value="TreeGrafter"/>
</dbReference>
<dbReference type="GO" id="GO:0009898">
    <property type="term" value="C:cytoplasmic side of plasma membrane"/>
    <property type="evidence" value="ECO:0007669"/>
    <property type="project" value="TreeGrafter"/>
</dbReference>
<dbReference type="RefSeq" id="WP_189681211.1">
    <property type="nucleotide sequence ID" value="NZ_BNCJ01000010.1"/>
</dbReference>
<keyword evidence="2" id="KW-0067">ATP-binding</keyword>
<organism evidence="4 5">
    <name type="scientific">Seohaeicola zhoushanensis</name>
    <dbReference type="NCBI Taxonomy" id="1569283"/>
    <lineage>
        <taxon>Bacteria</taxon>
        <taxon>Pseudomonadati</taxon>
        <taxon>Pseudomonadota</taxon>
        <taxon>Alphaproteobacteria</taxon>
        <taxon>Rhodobacterales</taxon>
        <taxon>Roseobacteraceae</taxon>
        <taxon>Seohaeicola</taxon>
    </lineage>
</organism>
<name>A0A8J3H0H9_9RHOB</name>
<dbReference type="SUPFAM" id="SSF52540">
    <property type="entry name" value="P-loop containing nucleoside triphosphate hydrolases"/>
    <property type="match status" value="1"/>
</dbReference>
<dbReference type="InterPro" id="IPR025669">
    <property type="entry name" value="AAA_dom"/>
</dbReference>
<dbReference type="InterPro" id="IPR050625">
    <property type="entry name" value="ParA/MinD_ATPase"/>
</dbReference>
<evidence type="ECO:0000313" key="4">
    <source>
        <dbReference type="EMBL" id="GHF58975.1"/>
    </source>
</evidence>
<evidence type="ECO:0000256" key="2">
    <source>
        <dbReference type="ARBA" id="ARBA00022840"/>
    </source>
</evidence>
<dbReference type="AlphaFoldDB" id="A0A8J3H0H9"/>
<dbReference type="PANTHER" id="PTHR43384:SF6">
    <property type="entry name" value="SEPTUM SITE-DETERMINING PROTEIN MIND HOMOLOG, CHLOROPLASTIC"/>
    <property type="match status" value="1"/>
</dbReference>
<dbReference type="Proteomes" id="UP000626220">
    <property type="component" value="Unassembled WGS sequence"/>
</dbReference>
<dbReference type="GO" id="GO:0051782">
    <property type="term" value="P:negative regulation of cell division"/>
    <property type="evidence" value="ECO:0007669"/>
    <property type="project" value="TreeGrafter"/>
</dbReference>
<reference evidence="4" key="1">
    <citation type="journal article" date="2014" name="Int. J. Syst. Evol. Microbiol.">
        <title>Complete genome sequence of Corynebacterium casei LMG S-19264T (=DSM 44701T), isolated from a smear-ripened cheese.</title>
        <authorList>
            <consortium name="US DOE Joint Genome Institute (JGI-PGF)"/>
            <person name="Walter F."/>
            <person name="Albersmeier A."/>
            <person name="Kalinowski J."/>
            <person name="Ruckert C."/>
        </authorList>
    </citation>
    <scope>NUCLEOTIDE SEQUENCE</scope>
    <source>
        <strain evidence="4">KCTC 42650</strain>
    </source>
</reference>
<gene>
    <name evidence="4" type="ORF">GCM10017056_33040</name>
</gene>
<evidence type="ECO:0000256" key="1">
    <source>
        <dbReference type="ARBA" id="ARBA00022741"/>
    </source>
</evidence>
<proteinExistence type="predicted"/>
<accession>A0A8J3H0H9</accession>
<dbReference type="EMBL" id="BNCJ01000010">
    <property type="protein sequence ID" value="GHF58975.1"/>
    <property type="molecule type" value="Genomic_DNA"/>
</dbReference>
<reference evidence="4" key="2">
    <citation type="submission" date="2020-09" db="EMBL/GenBank/DDBJ databases">
        <authorList>
            <person name="Sun Q."/>
            <person name="Kim S."/>
        </authorList>
    </citation>
    <scope>NUCLEOTIDE SEQUENCE</scope>
    <source>
        <strain evidence="4">KCTC 42650</strain>
    </source>
</reference>
<sequence length="400" mass="42590">MTLQKPSIAVIAPQDASSGVVVDLLQKMPGFKVDRLDGTLAGINGTALKLAGSHDMIIFRTGADGEADLDAVQAITSQPNRKAKVLALCDAGTTLADIRRLTNAGVSDVLPDTLQPQELEETIRRFSAPAKAIGSHGAKPGRVISIAQARGGIGATTVAVNLADQLLHRSGHFRKTAKSRVALVDLDLQFGAIGSFLDVAANPALYTMAMDNVVPDATFLEQAMAQTASGLSVLAAPAGIAPLNTLNKVQVLAMIQTLQASHDYVVVDLPRALVEWISPVLQLSDRLLLVSDSSVPSVQQARRLIDIYREDNLGLQVEVIMNHEKKPLIAGRHHTEAAKVLERKFRHWLPHDPKAAAEAADRGKPLSQVAARSGLNKAIARLARDLTEELVQAASVAKAH</sequence>
<keyword evidence="1" id="KW-0547">Nucleotide-binding</keyword>